<sequence>LQTKQSYVHHCGLIFLYAGVYKLEICCLPEERFQQILMKTGNIRFDINNIDDDHDDDCQQNSLFKCLHTFEITVDE</sequence>
<dbReference type="AlphaFoldDB" id="A0A1Y3BGT7"/>
<proteinExistence type="predicted"/>
<dbReference type="Proteomes" id="UP000194236">
    <property type="component" value="Unassembled WGS sequence"/>
</dbReference>
<name>A0A1Y3BGT7_EURMA</name>
<comment type="caution">
    <text evidence="1">The sequence shown here is derived from an EMBL/GenBank/DDBJ whole genome shotgun (WGS) entry which is preliminary data.</text>
</comment>
<gene>
    <name evidence="1" type="ORF">BLA29_013807</name>
</gene>
<feature type="non-terminal residue" evidence="1">
    <location>
        <position position="1"/>
    </location>
</feature>
<accession>A0A1Y3BGT7</accession>
<keyword evidence="2" id="KW-1185">Reference proteome</keyword>
<organism evidence="1 2">
    <name type="scientific">Euroglyphus maynei</name>
    <name type="common">Mayne's house dust mite</name>
    <dbReference type="NCBI Taxonomy" id="6958"/>
    <lineage>
        <taxon>Eukaryota</taxon>
        <taxon>Metazoa</taxon>
        <taxon>Ecdysozoa</taxon>
        <taxon>Arthropoda</taxon>
        <taxon>Chelicerata</taxon>
        <taxon>Arachnida</taxon>
        <taxon>Acari</taxon>
        <taxon>Acariformes</taxon>
        <taxon>Sarcoptiformes</taxon>
        <taxon>Astigmata</taxon>
        <taxon>Psoroptidia</taxon>
        <taxon>Analgoidea</taxon>
        <taxon>Pyroglyphidae</taxon>
        <taxon>Pyroglyphinae</taxon>
        <taxon>Euroglyphus</taxon>
    </lineage>
</organism>
<evidence type="ECO:0000313" key="1">
    <source>
        <dbReference type="EMBL" id="OTF79367.1"/>
    </source>
</evidence>
<dbReference type="EMBL" id="MUJZ01023479">
    <property type="protein sequence ID" value="OTF79367.1"/>
    <property type="molecule type" value="Genomic_DNA"/>
</dbReference>
<evidence type="ECO:0000313" key="2">
    <source>
        <dbReference type="Proteomes" id="UP000194236"/>
    </source>
</evidence>
<protein>
    <submittedName>
        <fullName evidence="1">Uncharacterized protein</fullName>
    </submittedName>
</protein>
<reference evidence="1 2" key="1">
    <citation type="submission" date="2017-03" db="EMBL/GenBank/DDBJ databases">
        <title>Genome Survey of Euroglyphus maynei.</title>
        <authorList>
            <person name="Arlian L.G."/>
            <person name="Morgan M.S."/>
            <person name="Rider S.D."/>
        </authorList>
    </citation>
    <scope>NUCLEOTIDE SEQUENCE [LARGE SCALE GENOMIC DNA]</scope>
    <source>
        <strain evidence="1">Arlian Lab</strain>
        <tissue evidence="1">Whole body</tissue>
    </source>
</reference>